<proteinExistence type="predicted"/>
<comment type="caution">
    <text evidence="1">The sequence shown here is derived from an EMBL/GenBank/DDBJ whole genome shotgun (WGS) entry which is preliminary data.</text>
</comment>
<organism evidence="1 2">
    <name type="scientific">Sphingopyxis panaciterrulae</name>
    <dbReference type="NCBI Taxonomy" id="462372"/>
    <lineage>
        <taxon>Bacteria</taxon>
        <taxon>Pseudomonadati</taxon>
        <taxon>Pseudomonadota</taxon>
        <taxon>Alphaproteobacteria</taxon>
        <taxon>Sphingomonadales</taxon>
        <taxon>Sphingomonadaceae</taxon>
        <taxon>Sphingopyxis</taxon>
    </lineage>
</organism>
<protein>
    <submittedName>
        <fullName evidence="1">Protocatechuate 4,5-dioxygenase beta chain</fullName>
        <ecNumber evidence="1">1.13.11.8</ecNumber>
    </submittedName>
</protein>
<dbReference type="Proteomes" id="UP000537161">
    <property type="component" value="Unassembled WGS sequence"/>
</dbReference>
<dbReference type="GO" id="GO:0018579">
    <property type="term" value="F:protocatechuate 4,5-dioxygenase activity"/>
    <property type="evidence" value="ECO:0007669"/>
    <property type="project" value="UniProtKB-EC"/>
</dbReference>
<keyword evidence="1" id="KW-0223">Dioxygenase</keyword>
<dbReference type="Gene3D" id="3.40.830.10">
    <property type="entry name" value="LigB-like"/>
    <property type="match status" value="1"/>
</dbReference>
<reference evidence="1 2" key="1">
    <citation type="submission" date="2020-08" db="EMBL/GenBank/DDBJ databases">
        <title>Genomic Encyclopedia of Type Strains, Phase IV (KMG-IV): sequencing the most valuable type-strain genomes for metagenomic binning, comparative biology and taxonomic classification.</title>
        <authorList>
            <person name="Goeker M."/>
        </authorList>
    </citation>
    <scope>NUCLEOTIDE SEQUENCE [LARGE SCALE GENOMIC DNA]</scope>
    <source>
        <strain evidence="1 2">DSM 27163</strain>
    </source>
</reference>
<dbReference type="RefSeq" id="WP_184100787.1">
    <property type="nucleotide sequence ID" value="NZ_JACIJH010000016.1"/>
</dbReference>
<keyword evidence="2" id="KW-1185">Reference proteome</keyword>
<sequence length="310" mass="33100">MSIVLGVGLSYSPLMYRPQSCWSAISDYLVGDVVQPAARESETSALLADYERRIASAFDELAGMIGAGNLDALILLHADRGDVFDLSNTPQLHLQVGGEIWSDLALSRLGEEASEARFTCDEAPAELLAEELVRRGFDISEGRALFLPLGGAGRGVSPAAGEAGRRLAGDLPLIPLHVNCHVEPTLPGLRLHDFGRNLAQAAALTGKRFGLVVSGGLSGDPGGAMGGWIDDVLDRWVLTRLVRGQSRDIAGIWDARSRTLQGNSAEIRLWTVAGAALEESGCRARLIDYMPVHHGATGMGFMAWETPSCR</sequence>
<name>A0A7W9B8J2_9SPHN</name>
<keyword evidence="1" id="KW-0560">Oxidoreductase</keyword>
<dbReference type="AlphaFoldDB" id="A0A7W9B8J2"/>
<dbReference type="EMBL" id="JACIJH010000016">
    <property type="protein sequence ID" value="MBB5708230.1"/>
    <property type="molecule type" value="Genomic_DNA"/>
</dbReference>
<dbReference type="SUPFAM" id="SSF53213">
    <property type="entry name" value="LigB-like"/>
    <property type="match status" value="1"/>
</dbReference>
<accession>A0A7W9B8J2</accession>
<evidence type="ECO:0000313" key="2">
    <source>
        <dbReference type="Proteomes" id="UP000537161"/>
    </source>
</evidence>
<dbReference type="EC" id="1.13.11.8" evidence="1"/>
<evidence type="ECO:0000313" key="1">
    <source>
        <dbReference type="EMBL" id="MBB5708230.1"/>
    </source>
</evidence>
<gene>
    <name evidence="1" type="ORF">FHR21_003609</name>
</gene>